<dbReference type="PANTHER" id="PTHR45825">
    <property type="entry name" value="GRANULE-BOUND STARCH SYNTHASE 1, CHLOROPLASTIC/AMYLOPLASTIC"/>
    <property type="match status" value="1"/>
</dbReference>
<feature type="compositionally biased region" description="Basic residues" evidence="8">
    <location>
        <begin position="593"/>
        <end position="604"/>
    </location>
</feature>
<comment type="similarity">
    <text evidence="3 7">Belongs to the glycosyltransferase 1 family. Bacterial/plant glycogen synthase subfamily.</text>
</comment>
<dbReference type="OrthoDB" id="9808590at2"/>
<evidence type="ECO:0000256" key="4">
    <source>
        <dbReference type="ARBA" id="ARBA00022676"/>
    </source>
</evidence>
<evidence type="ECO:0000313" key="9">
    <source>
        <dbReference type="EMBL" id="AWV89083.1"/>
    </source>
</evidence>
<evidence type="ECO:0000256" key="2">
    <source>
        <dbReference type="ARBA" id="ARBA00002764"/>
    </source>
</evidence>
<feature type="compositionally biased region" description="Basic residues" evidence="8">
    <location>
        <begin position="532"/>
        <end position="552"/>
    </location>
</feature>
<feature type="compositionally biased region" description="Basic and acidic residues" evidence="8">
    <location>
        <begin position="553"/>
        <end position="592"/>
    </location>
</feature>
<evidence type="ECO:0000256" key="8">
    <source>
        <dbReference type="SAM" id="MobiDB-lite"/>
    </source>
</evidence>
<dbReference type="PANTHER" id="PTHR45825:SF11">
    <property type="entry name" value="ALPHA AMYLASE DOMAIN-CONTAINING PROTEIN"/>
    <property type="match status" value="1"/>
</dbReference>
<dbReference type="Gene3D" id="3.40.50.2000">
    <property type="entry name" value="Glycogen Phosphorylase B"/>
    <property type="match status" value="2"/>
</dbReference>
<feature type="region of interest" description="Disordered" evidence="8">
    <location>
        <begin position="521"/>
        <end position="611"/>
    </location>
</feature>
<dbReference type="UniPathway" id="UPA00164"/>
<dbReference type="KEGG" id="bsed:DN745_06935"/>
<keyword evidence="10" id="KW-1185">Reference proteome</keyword>
<keyword evidence="4 7" id="KW-0328">Glycosyltransferase</keyword>
<keyword evidence="5 7" id="KW-0808">Transferase</keyword>
<name>A0A2Z4FJH4_9DELT</name>
<dbReference type="HAMAP" id="MF_00484">
    <property type="entry name" value="Glycogen_synth"/>
    <property type="match status" value="1"/>
</dbReference>
<dbReference type="Pfam" id="PF08323">
    <property type="entry name" value="Glyco_transf_5"/>
    <property type="match status" value="1"/>
</dbReference>
<evidence type="ECO:0000256" key="1">
    <source>
        <dbReference type="ARBA" id="ARBA00001478"/>
    </source>
</evidence>
<evidence type="ECO:0000256" key="5">
    <source>
        <dbReference type="ARBA" id="ARBA00022679"/>
    </source>
</evidence>
<accession>A0A2Z4FJH4</accession>
<protein>
    <recommendedName>
        <fullName evidence="7">Glycogen synthase</fullName>
        <ecNumber evidence="7">2.4.1.21</ecNumber>
    </recommendedName>
    <alternativeName>
        <fullName evidence="7">Starch [bacterial glycogen] synthase</fullName>
    </alternativeName>
</protein>
<dbReference type="GO" id="GO:0004373">
    <property type="term" value="F:alpha-1,4-glucan glucosyltransferase (UDP-glucose donor) activity"/>
    <property type="evidence" value="ECO:0007669"/>
    <property type="project" value="InterPro"/>
</dbReference>
<feature type="binding site" evidence="7">
    <location>
        <position position="35"/>
    </location>
    <ligand>
        <name>ADP-alpha-D-glucose</name>
        <dbReference type="ChEBI" id="CHEBI:57498"/>
    </ligand>
</feature>
<evidence type="ECO:0000256" key="3">
    <source>
        <dbReference type="ARBA" id="ARBA00010281"/>
    </source>
</evidence>
<dbReference type="AlphaFoldDB" id="A0A2Z4FJH4"/>
<evidence type="ECO:0000256" key="6">
    <source>
        <dbReference type="ARBA" id="ARBA00023056"/>
    </source>
</evidence>
<dbReference type="RefSeq" id="WP_111333298.1">
    <property type="nucleotide sequence ID" value="NZ_CP030032.1"/>
</dbReference>
<evidence type="ECO:0000256" key="7">
    <source>
        <dbReference type="HAMAP-Rule" id="MF_00484"/>
    </source>
</evidence>
<dbReference type="Pfam" id="PF00534">
    <property type="entry name" value="Glycos_transf_1"/>
    <property type="match status" value="1"/>
</dbReference>
<organism evidence="9 10">
    <name type="scientific">Bradymonas sediminis</name>
    <dbReference type="NCBI Taxonomy" id="1548548"/>
    <lineage>
        <taxon>Bacteria</taxon>
        <taxon>Deltaproteobacteria</taxon>
        <taxon>Bradymonadales</taxon>
        <taxon>Bradymonadaceae</taxon>
        <taxon>Bradymonas</taxon>
    </lineage>
</organism>
<dbReference type="GO" id="GO:0005978">
    <property type="term" value="P:glycogen biosynthetic process"/>
    <property type="evidence" value="ECO:0007669"/>
    <property type="project" value="UniProtKB-UniRule"/>
</dbReference>
<feature type="compositionally biased region" description="Basic and acidic residues" evidence="8">
    <location>
        <begin position="521"/>
        <end position="531"/>
    </location>
</feature>
<dbReference type="Proteomes" id="UP000249799">
    <property type="component" value="Chromosome"/>
</dbReference>
<reference evidence="9 10" key="1">
    <citation type="submission" date="2018-06" db="EMBL/GenBank/DDBJ databases">
        <title>Lujinxingia sediminis gen. nov. sp. nov., a new facultative anaerobic member of the class Deltaproteobacteria, and proposal of Lujinxingaceae fam. nov.</title>
        <authorList>
            <person name="Guo L.-Y."/>
            <person name="Li C.-M."/>
            <person name="Wang S."/>
            <person name="Du Z.-J."/>
        </authorList>
    </citation>
    <scope>NUCLEOTIDE SEQUENCE [LARGE SCALE GENOMIC DNA]</scope>
    <source>
        <strain evidence="9 10">FA350</strain>
    </source>
</reference>
<dbReference type="InterPro" id="IPR001296">
    <property type="entry name" value="Glyco_trans_1"/>
</dbReference>
<dbReference type="NCBIfam" id="TIGR02095">
    <property type="entry name" value="glgA"/>
    <property type="match status" value="1"/>
</dbReference>
<dbReference type="NCBIfam" id="NF001899">
    <property type="entry name" value="PRK00654.1-2"/>
    <property type="match status" value="1"/>
</dbReference>
<comment type="pathway">
    <text evidence="7">Glycan biosynthesis; glycogen biosynthesis.</text>
</comment>
<evidence type="ECO:0000313" key="10">
    <source>
        <dbReference type="Proteomes" id="UP000249799"/>
    </source>
</evidence>
<dbReference type="SUPFAM" id="SSF53756">
    <property type="entry name" value="UDP-Glycosyltransferase/glycogen phosphorylase"/>
    <property type="match status" value="1"/>
</dbReference>
<sequence length="611" mass="67986">MELAQLIRTKHSEKPSAAETLDILFASSEVAPYSKTGGLADVAASLPKALNAMGHRVSIITPLYKHLDPEALHLSRRLQPLQVPRLGKLRKKVEATIWEGRTEGGVRIFFIQQDDFFGQNDNLYGYGDGDLQSNPARFAFFSRAIVEFSMQYSVPVDVIHCNDWHTALAPIFREHYYAEEMKDTACVLTIHNLAFQGRFDGEAMPETGLPKKYYAASEMRVDDAINYLKGGIKYASQVTTVSPTYAEEIQSDEGGFGLGEALRDASAKLTGILNGADYSVWSPSVDHYIDVQYDSDDLHGKRKNKAALQAHFGLPDRPTLPLLAMVGRLTEQKGLDLLLPALETLLDGFEHEKDSFQVVFLGEGEQKYADEITRLVEKFPRHIAAHLGYSEELAHKFQAAADILLIPSRFEPCGLTQLYAMRYGTLPLVHATGGLKDTVIDPKRDKKTGDIIEGSTGFAFEKFDVDTLRETIARATTRYRNHRQWRPVIQNAMERDFSWGNSASQYVDIYKKALGRPVEVKAAEKTEEKKASPKKKSAAKKTSKKSSSKKSTKKADSKATAKTDSAKKETTKKSAKKSEPKSSAKKDSTKKEGAKKKGATRRVPKKDDAKK</sequence>
<comment type="function">
    <text evidence="2 7">Synthesizes alpha-1,4-glucan chains using ADP-glucose.</text>
</comment>
<dbReference type="EMBL" id="CP030032">
    <property type="protein sequence ID" value="AWV89083.1"/>
    <property type="molecule type" value="Genomic_DNA"/>
</dbReference>
<dbReference type="InterPro" id="IPR011835">
    <property type="entry name" value="GS/SS"/>
</dbReference>
<keyword evidence="6 7" id="KW-0320">Glycogen biosynthesis</keyword>
<dbReference type="InterPro" id="IPR013534">
    <property type="entry name" value="Starch_synth_cat_dom"/>
</dbReference>
<dbReference type="GO" id="GO:0009011">
    <property type="term" value="F:alpha-1,4-glucan glucosyltransferase (ADP-glucose donor) activity"/>
    <property type="evidence" value="ECO:0007669"/>
    <property type="project" value="UniProtKB-UniRule"/>
</dbReference>
<gene>
    <name evidence="7" type="primary">glgA</name>
    <name evidence="9" type="ORF">DN745_06935</name>
</gene>
<proteinExistence type="inferred from homology"/>
<dbReference type="CDD" id="cd03791">
    <property type="entry name" value="GT5_Glycogen_synthase_DULL1-like"/>
    <property type="match status" value="1"/>
</dbReference>
<dbReference type="EC" id="2.4.1.21" evidence="7"/>
<comment type="catalytic activity">
    <reaction evidence="1 7">
        <text>[(1-&gt;4)-alpha-D-glucosyl](n) + ADP-alpha-D-glucose = [(1-&gt;4)-alpha-D-glucosyl](n+1) + ADP + H(+)</text>
        <dbReference type="Rhea" id="RHEA:18189"/>
        <dbReference type="Rhea" id="RHEA-COMP:9584"/>
        <dbReference type="Rhea" id="RHEA-COMP:9587"/>
        <dbReference type="ChEBI" id="CHEBI:15378"/>
        <dbReference type="ChEBI" id="CHEBI:15444"/>
        <dbReference type="ChEBI" id="CHEBI:57498"/>
        <dbReference type="ChEBI" id="CHEBI:456216"/>
        <dbReference type="EC" id="2.4.1.21"/>
    </reaction>
</comment>